<dbReference type="InterPro" id="IPR006066">
    <property type="entry name" value="NO2/SO3_Rdtase_FeS/sirohaem_BS"/>
</dbReference>
<evidence type="ECO:0000256" key="2">
    <source>
        <dbReference type="ARBA" id="ARBA00003247"/>
    </source>
</evidence>
<keyword evidence="10 20" id="KW-0479">Metal-binding</keyword>
<keyword evidence="8 19" id="KW-0285">Flavoprotein</keyword>
<dbReference type="InterPro" id="IPR041575">
    <property type="entry name" value="Rubredoxin_C"/>
</dbReference>
<feature type="region of interest" description="Disordered" evidence="21">
    <location>
        <begin position="871"/>
        <end position="898"/>
    </location>
</feature>
<evidence type="ECO:0000256" key="21">
    <source>
        <dbReference type="SAM" id="MobiDB-lite"/>
    </source>
</evidence>
<dbReference type="InterPro" id="IPR005117">
    <property type="entry name" value="NiRdtase/SiRdtase_haem-b_fer"/>
</dbReference>
<comment type="cofactor">
    <cofactor evidence="20">
        <name>siroheme</name>
        <dbReference type="ChEBI" id="CHEBI:60052"/>
    </cofactor>
    <text evidence="20">Binds 1 siroheme per subunit.</text>
</comment>
<dbReference type="SUPFAM" id="SSF56014">
    <property type="entry name" value="Nitrite and sulphite reductase 4Fe-4S domain-like"/>
    <property type="match status" value="1"/>
</dbReference>
<comment type="catalytic activity">
    <reaction evidence="18">
        <text>hydrogen sulfide + 6 oxidized [2Fe-2S]-[ferredoxin] + 3 H2O = sulfite + 6 reduced [2Fe-2S]-[ferredoxin] + 7 H(+)</text>
        <dbReference type="Rhea" id="RHEA:23132"/>
        <dbReference type="Rhea" id="RHEA-COMP:10000"/>
        <dbReference type="Rhea" id="RHEA-COMP:10001"/>
        <dbReference type="ChEBI" id="CHEBI:15377"/>
        <dbReference type="ChEBI" id="CHEBI:15378"/>
        <dbReference type="ChEBI" id="CHEBI:17359"/>
        <dbReference type="ChEBI" id="CHEBI:29919"/>
        <dbReference type="ChEBI" id="CHEBI:33737"/>
        <dbReference type="ChEBI" id="CHEBI:33738"/>
        <dbReference type="EC" id="1.8.7.1"/>
    </reaction>
</comment>
<dbReference type="GO" id="GO:0050660">
    <property type="term" value="F:flavin adenine dinucleotide binding"/>
    <property type="evidence" value="ECO:0007669"/>
    <property type="project" value="UniProtKB-UniRule"/>
</dbReference>
<evidence type="ECO:0000256" key="8">
    <source>
        <dbReference type="ARBA" id="ARBA00022630"/>
    </source>
</evidence>
<comment type="cofactor">
    <cofactor evidence="1 19">
        <name>FAD</name>
        <dbReference type="ChEBI" id="CHEBI:57692"/>
    </cofactor>
</comment>
<evidence type="ECO:0000256" key="14">
    <source>
        <dbReference type="ARBA" id="ARBA00023004"/>
    </source>
</evidence>
<dbReference type="PANTHER" id="PTHR43809:SF1">
    <property type="entry name" value="NITRITE REDUCTASE (NADH) LARGE SUBUNIT"/>
    <property type="match status" value="1"/>
</dbReference>
<dbReference type="EC" id="1.8.7.1" evidence="5"/>
<evidence type="ECO:0000256" key="3">
    <source>
        <dbReference type="ARBA" id="ARBA00005096"/>
    </source>
</evidence>
<dbReference type="GO" id="GO:0046872">
    <property type="term" value="F:metal ion binding"/>
    <property type="evidence" value="ECO:0007669"/>
    <property type="project" value="UniProtKB-KW"/>
</dbReference>
<evidence type="ECO:0000313" key="27">
    <source>
        <dbReference type="EMBL" id="TFD23530.1"/>
    </source>
</evidence>
<keyword evidence="28" id="KW-1185">Reference proteome</keyword>
<keyword evidence="16 19" id="KW-0534">Nitrate assimilation</keyword>
<dbReference type="InterPro" id="IPR012744">
    <property type="entry name" value="Nitri_red_NirB"/>
</dbReference>
<dbReference type="Proteomes" id="UP000298424">
    <property type="component" value="Unassembled WGS sequence"/>
</dbReference>
<evidence type="ECO:0000256" key="10">
    <source>
        <dbReference type="ARBA" id="ARBA00022723"/>
    </source>
</evidence>
<dbReference type="PROSITE" id="PS00365">
    <property type="entry name" value="NIR_SIR"/>
    <property type="match status" value="1"/>
</dbReference>
<dbReference type="UniPathway" id="UPA00653"/>
<dbReference type="EMBL" id="SOGT01000016">
    <property type="protein sequence ID" value="TFD23530.1"/>
    <property type="molecule type" value="Genomic_DNA"/>
</dbReference>
<feature type="binding site" evidence="20">
    <location>
        <position position="727"/>
    </location>
    <ligand>
        <name>[4Fe-4S] cluster</name>
        <dbReference type="ChEBI" id="CHEBI:49883"/>
    </ligand>
</feature>
<evidence type="ECO:0000256" key="19">
    <source>
        <dbReference type="PIRNR" id="PIRNR037149"/>
    </source>
</evidence>
<comment type="pathway">
    <text evidence="3">Nitrogen metabolism; nitrate reduction (assimilation).</text>
</comment>
<comment type="cofactor">
    <cofactor evidence="20">
        <name>[4Fe-4S] cluster</name>
        <dbReference type="ChEBI" id="CHEBI:49883"/>
    </cofactor>
    <text evidence="20">Binds 1 [4Fe-4S] cluster per subunit.</text>
</comment>
<dbReference type="Gene3D" id="1.10.10.1100">
    <property type="entry name" value="BFD-like [2Fe-2S]-binding domain"/>
    <property type="match status" value="1"/>
</dbReference>
<dbReference type="GO" id="GO:0051539">
    <property type="term" value="F:4 iron, 4 sulfur cluster binding"/>
    <property type="evidence" value="ECO:0007669"/>
    <property type="project" value="UniProtKB-KW"/>
</dbReference>
<evidence type="ECO:0000256" key="11">
    <source>
        <dbReference type="ARBA" id="ARBA00022784"/>
    </source>
</evidence>
<evidence type="ECO:0000256" key="20">
    <source>
        <dbReference type="PIRSR" id="PIRSR037149-1"/>
    </source>
</evidence>
<name>A0A4R8Z9D6_9MICO</name>
<keyword evidence="7 20" id="KW-0349">Heme</keyword>
<evidence type="ECO:0000256" key="12">
    <source>
        <dbReference type="ARBA" id="ARBA00022827"/>
    </source>
</evidence>
<dbReference type="InterPro" id="IPR023753">
    <property type="entry name" value="FAD/NAD-binding_dom"/>
</dbReference>
<dbReference type="GO" id="GO:0050311">
    <property type="term" value="F:sulfite reductase (ferredoxin) activity"/>
    <property type="evidence" value="ECO:0007669"/>
    <property type="project" value="UniProtKB-EC"/>
</dbReference>
<evidence type="ECO:0000256" key="13">
    <source>
        <dbReference type="ARBA" id="ARBA00023002"/>
    </source>
</evidence>
<organism evidence="27 28">
    <name type="scientific">Cryobacterium lyxosi</name>
    <dbReference type="NCBI Taxonomy" id="1259228"/>
    <lineage>
        <taxon>Bacteria</taxon>
        <taxon>Bacillati</taxon>
        <taxon>Actinomycetota</taxon>
        <taxon>Actinomycetes</taxon>
        <taxon>Micrococcales</taxon>
        <taxon>Microbacteriaceae</taxon>
        <taxon>Cryobacterium</taxon>
    </lineage>
</organism>
<dbReference type="SUPFAM" id="SSF51905">
    <property type="entry name" value="FAD/NAD(P)-binding domain"/>
    <property type="match status" value="1"/>
</dbReference>
<dbReference type="InterPro" id="IPR041854">
    <property type="entry name" value="BFD-like_2Fe2S-bd_dom_sf"/>
</dbReference>
<evidence type="ECO:0000256" key="4">
    <source>
        <dbReference type="ARBA" id="ARBA00010429"/>
    </source>
</evidence>
<feature type="binding site" evidence="20">
    <location>
        <position position="723"/>
    </location>
    <ligand>
        <name>[4Fe-4S] cluster</name>
        <dbReference type="ChEBI" id="CHEBI:49883"/>
    </ligand>
</feature>
<dbReference type="NCBIfam" id="TIGR02374">
    <property type="entry name" value="nitri_red_nirB"/>
    <property type="match status" value="1"/>
</dbReference>
<keyword evidence="13 27" id="KW-0560">Oxidoreductase</keyword>
<dbReference type="InterPro" id="IPR052034">
    <property type="entry name" value="NasD-like"/>
</dbReference>
<evidence type="ECO:0000259" key="25">
    <source>
        <dbReference type="Pfam" id="PF07992"/>
    </source>
</evidence>
<dbReference type="SUPFAM" id="SSF55124">
    <property type="entry name" value="Nitrite/Sulfite reductase N-terminal domain-like"/>
    <property type="match status" value="1"/>
</dbReference>
<feature type="domain" description="Nitrite/Sulfite reductase ferredoxin-like" evidence="23">
    <location>
        <begin position="602"/>
        <end position="663"/>
    </location>
</feature>
<reference evidence="27 28" key="1">
    <citation type="submission" date="2019-03" db="EMBL/GenBank/DDBJ databases">
        <title>Genomics of glacier-inhabiting Cryobacterium strains.</title>
        <authorList>
            <person name="Liu Q."/>
            <person name="Xin Y.-H."/>
        </authorList>
    </citation>
    <scope>NUCLEOTIDE SEQUENCE [LARGE SCALE GENOMIC DNA]</scope>
    <source>
        <strain evidence="27 28">TMT1-1</strain>
    </source>
</reference>
<dbReference type="GO" id="GO:0020037">
    <property type="term" value="F:heme binding"/>
    <property type="evidence" value="ECO:0007669"/>
    <property type="project" value="InterPro"/>
</dbReference>
<dbReference type="Gene3D" id="3.50.50.60">
    <property type="entry name" value="FAD/NAD(P)-binding domain"/>
    <property type="match status" value="2"/>
</dbReference>
<dbReference type="GO" id="GO:0051537">
    <property type="term" value="F:2 iron, 2 sulfur cluster binding"/>
    <property type="evidence" value="ECO:0007669"/>
    <property type="project" value="UniProtKB-KW"/>
</dbReference>
<dbReference type="CDD" id="cd19944">
    <property type="entry name" value="NirB_Fer2_BFD-like_2"/>
    <property type="match status" value="1"/>
</dbReference>
<dbReference type="AlphaFoldDB" id="A0A4R8Z9D6"/>
<dbReference type="Pfam" id="PF04324">
    <property type="entry name" value="Fer2_BFD"/>
    <property type="match status" value="1"/>
</dbReference>
<evidence type="ECO:0000256" key="16">
    <source>
        <dbReference type="ARBA" id="ARBA00023063"/>
    </source>
</evidence>
<dbReference type="InterPro" id="IPR007419">
    <property type="entry name" value="BFD-like_2Fe2S-bd_dom"/>
</dbReference>
<accession>A0A4R8Z9D6</accession>
<dbReference type="InterPro" id="IPR017121">
    <property type="entry name" value="Nitrite_Rdtase_lsu"/>
</dbReference>
<dbReference type="NCBIfam" id="NF011565">
    <property type="entry name" value="PRK14989.1"/>
    <property type="match status" value="1"/>
</dbReference>
<dbReference type="FunFam" id="3.30.413.10:FF:000007">
    <property type="entry name" value="Nitrite reductase [NAD(P)H] large subunit"/>
    <property type="match status" value="1"/>
</dbReference>
<comment type="function">
    <text evidence="2">Catalyzes the reduction of sulfite to sulfide, a step in the biosynthesis of sulfur-containing amino acids and cofactors.</text>
</comment>
<feature type="compositionally biased region" description="Polar residues" evidence="21">
    <location>
        <begin position="1"/>
        <end position="19"/>
    </location>
</feature>
<evidence type="ECO:0000256" key="15">
    <source>
        <dbReference type="ARBA" id="ARBA00023014"/>
    </source>
</evidence>
<dbReference type="PIRSF" id="PIRSF037149">
    <property type="entry name" value="NirB"/>
    <property type="match status" value="1"/>
</dbReference>
<keyword evidence="12 19" id="KW-0274">FAD</keyword>
<dbReference type="GO" id="GO:0098809">
    <property type="term" value="F:nitrite reductase activity"/>
    <property type="evidence" value="ECO:0007669"/>
    <property type="project" value="InterPro"/>
</dbReference>
<dbReference type="GO" id="GO:0042128">
    <property type="term" value="P:nitrate assimilation"/>
    <property type="evidence" value="ECO:0007669"/>
    <property type="project" value="UniProtKB-UniRule"/>
</dbReference>
<evidence type="ECO:0000259" key="24">
    <source>
        <dbReference type="Pfam" id="PF04324"/>
    </source>
</evidence>
<dbReference type="Pfam" id="PF03460">
    <property type="entry name" value="NIR_SIR_ferr"/>
    <property type="match status" value="1"/>
</dbReference>
<dbReference type="Gene3D" id="3.30.413.10">
    <property type="entry name" value="Sulfite Reductase Hemoprotein, domain 1"/>
    <property type="match status" value="1"/>
</dbReference>
<gene>
    <name evidence="27" type="primary">nirB</name>
    <name evidence="27" type="ORF">E3T27_15255</name>
</gene>
<evidence type="ECO:0000256" key="7">
    <source>
        <dbReference type="ARBA" id="ARBA00022617"/>
    </source>
</evidence>
<dbReference type="InterPro" id="IPR036188">
    <property type="entry name" value="FAD/NAD-bd_sf"/>
</dbReference>
<dbReference type="PRINTS" id="PR00368">
    <property type="entry name" value="FADPNR"/>
</dbReference>
<keyword evidence="14 20" id="KW-0408">Iron</keyword>
<dbReference type="Pfam" id="PF07992">
    <property type="entry name" value="Pyr_redox_2"/>
    <property type="match status" value="1"/>
</dbReference>
<sequence length="898" mass="95412">MPASRETASAYSVPDTSASARDATHAVTTVSPADAAIVESETMRRVIVIGGGPAAHRLTDALHSRDTEHALSIVVLAEENHRPYDRVALSQRLTGMTDLTLAPTAPWDSERIALRINERATSIDRVAHTVTTSTGAVLDYDDLVLATGSSAPVPEVPGREHIRVYRTLDDVDALVAELAALTVSLGRTPKVVVAGGGLLGLEAAGGLHKLGAESAIVHSGGWLMSAQLDEGGGQALGRLILAQGIELHLGTRARTILCDDDNAVTGLQLGNGRDIAADMVVYAIGISPRDELARAAGLTVGARGGITIGNDCRTSDPSIWAIGEVASWNDRCVGLVAPANAMAEVVADRLLGGSAEFTTIDDATKLKLSGVDVASFGDALASTPGSLEIVYADPARGLYQKLVMTDDAKTLLGGIFVGDATPYSALRPMVGRELSSEPAAYLSAAGAEVPGGDELPDDALVCSCNMVSAGAVRSAVLGDEHTDACTELGSLKVCTRAGTQCGSCVPLVKKILEAELTASGQTISHALCEHFELSRQELFDSVRMLGLVSSDEIFSRFGTGRGCDVCKPAVGSILASQNTSYILDAGRGTLQDTNDRAMANMQKDGTYSVVPRIPGGEITPTKLAVIAQVALDFDLYTKITGGQRIDLFGARLEQLPDIWRILVDAGFESGQAYGKSLRNVKSCVGSTWCRFGVQDAVGLAIRLELRYRGLRAPHKFKFGVSGCARECAEARAKDVGIIASDNGWNMYVGGNGGFQPAHGQLLATDLDEETLIKYIDRYMMYYIRTADRMQRTARWMEDLGGGLEHVRDVVINDSLGLAEELEQAMLAHVDNYEDEWAATLADPERLRRFRSFVNAPTEPDPSIALVTERDQIRPATPAERASSSTVLLSGSRIPVRKE</sequence>
<feature type="binding site" evidence="20">
    <location>
        <position position="689"/>
    </location>
    <ligand>
        <name>[4Fe-4S] cluster</name>
        <dbReference type="ChEBI" id="CHEBI:49883"/>
    </ligand>
</feature>
<feature type="binding site" evidence="20">
    <location>
        <position position="683"/>
    </location>
    <ligand>
        <name>[4Fe-4S] cluster</name>
        <dbReference type="ChEBI" id="CHEBI:49883"/>
    </ligand>
</feature>
<dbReference type="Gene3D" id="3.30.390.30">
    <property type="match status" value="1"/>
</dbReference>
<comment type="similarity">
    <text evidence="4">Belongs to the nitrite and sulfite reductase 4Fe-4S domain family.</text>
</comment>
<protein>
    <recommendedName>
        <fullName evidence="5">assimilatory sulfite reductase (ferredoxin)</fullName>
        <ecNumber evidence="5">1.8.7.1</ecNumber>
    </recommendedName>
</protein>
<feature type="domain" description="Nitrite/sulphite reductase 4Fe-4S" evidence="22">
    <location>
        <begin position="674"/>
        <end position="810"/>
    </location>
</feature>
<comment type="cofactor">
    <cofactor evidence="17">
        <name>[2Fe-2S] cluster</name>
        <dbReference type="ChEBI" id="CHEBI:190135"/>
    </cofactor>
</comment>
<dbReference type="Pfam" id="PF01077">
    <property type="entry name" value="NIR_SIR"/>
    <property type="match status" value="1"/>
</dbReference>
<dbReference type="GO" id="GO:0050661">
    <property type="term" value="F:NADP binding"/>
    <property type="evidence" value="ECO:0007669"/>
    <property type="project" value="UniProtKB-UniRule"/>
</dbReference>
<dbReference type="PRINTS" id="PR00397">
    <property type="entry name" value="SIROHAEM"/>
</dbReference>
<evidence type="ECO:0000259" key="22">
    <source>
        <dbReference type="Pfam" id="PF01077"/>
    </source>
</evidence>
<dbReference type="InterPro" id="IPR036136">
    <property type="entry name" value="Nit/Sulf_reduc_fer-like_dom_sf"/>
</dbReference>
<proteinExistence type="inferred from homology"/>
<dbReference type="InterPro" id="IPR016156">
    <property type="entry name" value="FAD/NAD-linked_Rdtase_dimer_sf"/>
</dbReference>
<evidence type="ECO:0000259" key="23">
    <source>
        <dbReference type="Pfam" id="PF03460"/>
    </source>
</evidence>
<feature type="domain" description="FAD/NAD(P)-binding" evidence="25">
    <location>
        <begin position="45"/>
        <end position="332"/>
    </location>
</feature>
<dbReference type="PRINTS" id="PR00411">
    <property type="entry name" value="PNDRDTASEI"/>
</dbReference>
<feature type="region of interest" description="Disordered" evidence="21">
    <location>
        <begin position="1"/>
        <end position="23"/>
    </location>
</feature>
<evidence type="ECO:0000256" key="1">
    <source>
        <dbReference type="ARBA" id="ARBA00001974"/>
    </source>
</evidence>
<evidence type="ECO:0000256" key="5">
    <source>
        <dbReference type="ARBA" id="ARBA00012353"/>
    </source>
</evidence>
<dbReference type="PANTHER" id="PTHR43809">
    <property type="entry name" value="NITRITE REDUCTASE (NADH) LARGE SUBUNIT"/>
    <property type="match status" value="1"/>
</dbReference>
<evidence type="ECO:0000256" key="18">
    <source>
        <dbReference type="ARBA" id="ARBA00049518"/>
    </source>
</evidence>
<evidence type="ECO:0000313" key="28">
    <source>
        <dbReference type="Proteomes" id="UP000298424"/>
    </source>
</evidence>
<keyword evidence="9" id="KW-0001">2Fe-2S</keyword>
<feature type="binding site" description="axial binding residue" evidence="20">
    <location>
        <position position="727"/>
    </location>
    <ligand>
        <name>siroheme</name>
        <dbReference type="ChEBI" id="CHEBI:60052"/>
    </ligand>
    <ligandPart>
        <name>Fe</name>
        <dbReference type="ChEBI" id="CHEBI:18248"/>
    </ligandPart>
</feature>
<dbReference type="OrthoDB" id="9768666at2"/>
<feature type="domain" description="NADH-rubredoxin oxidoreductase C-terminal" evidence="26">
    <location>
        <begin position="363"/>
        <end position="427"/>
    </location>
</feature>
<evidence type="ECO:0000256" key="6">
    <source>
        <dbReference type="ARBA" id="ARBA00022485"/>
    </source>
</evidence>
<keyword evidence="11" id="KW-0883">Thioether bond</keyword>
<keyword evidence="6 20" id="KW-0004">4Fe-4S</keyword>
<dbReference type="InterPro" id="IPR006067">
    <property type="entry name" value="NO2/SO3_Rdtase_4Fe4S_dom"/>
</dbReference>
<feature type="domain" description="BFD-like [2Fe-2S]-binding" evidence="24">
    <location>
        <begin position="460"/>
        <end position="513"/>
    </location>
</feature>
<keyword evidence="15 20" id="KW-0411">Iron-sulfur</keyword>
<evidence type="ECO:0000259" key="26">
    <source>
        <dbReference type="Pfam" id="PF18267"/>
    </source>
</evidence>
<dbReference type="Pfam" id="PF18267">
    <property type="entry name" value="Rubredoxin_C"/>
    <property type="match status" value="1"/>
</dbReference>
<dbReference type="InterPro" id="IPR045854">
    <property type="entry name" value="NO2/SO3_Rdtase_4Fe4S_sf"/>
</dbReference>
<evidence type="ECO:0000256" key="17">
    <source>
        <dbReference type="ARBA" id="ARBA00034078"/>
    </source>
</evidence>
<comment type="caution">
    <text evidence="27">The sequence shown here is derived from an EMBL/GenBank/DDBJ whole genome shotgun (WGS) entry which is preliminary data.</text>
</comment>
<evidence type="ECO:0000256" key="9">
    <source>
        <dbReference type="ARBA" id="ARBA00022714"/>
    </source>
</evidence>